<reference evidence="5 6" key="1">
    <citation type="submission" date="2017-06" db="EMBL/GenBank/DDBJ databases">
        <authorList>
            <person name="Kim H.J."/>
            <person name="Triplett B.A."/>
        </authorList>
    </citation>
    <scope>NUCLEOTIDE SEQUENCE [LARGE SCALE GENOMIC DNA]</scope>
    <source>
        <strain evidence="5 6">DSM 29052</strain>
    </source>
</reference>
<proteinExistence type="predicted"/>
<feature type="repeat" description="TPR" evidence="3">
    <location>
        <begin position="100"/>
        <end position="133"/>
    </location>
</feature>
<name>A0A238YT29_9RHOB</name>
<dbReference type="RefSeq" id="WP_089272889.1">
    <property type="nucleotide sequence ID" value="NZ_FZNN01000019.1"/>
</dbReference>
<dbReference type="InterPro" id="IPR050498">
    <property type="entry name" value="Ycf3"/>
</dbReference>
<dbReference type="PANTHER" id="PTHR44858">
    <property type="entry name" value="TETRATRICOPEPTIDE REPEAT PROTEIN 6"/>
    <property type="match status" value="1"/>
</dbReference>
<dbReference type="InterPro" id="IPR019734">
    <property type="entry name" value="TPR_rpt"/>
</dbReference>
<feature type="chain" id="PRO_5012218408" evidence="4">
    <location>
        <begin position="19"/>
        <end position="181"/>
    </location>
</feature>
<keyword evidence="2 3" id="KW-0802">TPR repeat</keyword>
<evidence type="ECO:0000256" key="2">
    <source>
        <dbReference type="ARBA" id="ARBA00022803"/>
    </source>
</evidence>
<accession>A0A238YT29</accession>
<dbReference type="SUPFAM" id="SSF48452">
    <property type="entry name" value="TPR-like"/>
    <property type="match status" value="1"/>
</dbReference>
<organism evidence="5 6">
    <name type="scientific">Puniceibacterium sediminis</name>
    <dbReference type="NCBI Taxonomy" id="1608407"/>
    <lineage>
        <taxon>Bacteria</taxon>
        <taxon>Pseudomonadati</taxon>
        <taxon>Pseudomonadota</taxon>
        <taxon>Alphaproteobacteria</taxon>
        <taxon>Rhodobacterales</taxon>
        <taxon>Paracoccaceae</taxon>
        <taxon>Puniceibacterium</taxon>
    </lineage>
</organism>
<evidence type="ECO:0000313" key="6">
    <source>
        <dbReference type="Proteomes" id="UP000198417"/>
    </source>
</evidence>
<sequence>MRFKLALALCLFAAPLLADGCPPAPDHSQALSQLLDDVREAPNEMLGRQISNQMWEFWADAPDEPAQQLLDEGMQARAGYDFLRATRAFDRLIAYCPEYAEGYNQRAFVNFLRQDFETALTDLDRAIALSPAHVAALSGKAMTLMELGRDAEAQEVLREAVKLNPWLSERYLLKAQPGQEL</sequence>
<dbReference type="PANTHER" id="PTHR44858:SF1">
    <property type="entry name" value="UDP-N-ACETYLGLUCOSAMINE--PEPTIDE N-ACETYLGLUCOSAMINYLTRANSFERASE SPINDLY-RELATED"/>
    <property type="match status" value="1"/>
</dbReference>
<protein>
    <submittedName>
        <fullName evidence="5">Tetratricopeptide repeat-containing protein</fullName>
    </submittedName>
</protein>
<dbReference type="PROSITE" id="PS50005">
    <property type="entry name" value="TPR"/>
    <property type="match status" value="1"/>
</dbReference>
<dbReference type="Pfam" id="PF14559">
    <property type="entry name" value="TPR_19"/>
    <property type="match status" value="1"/>
</dbReference>
<feature type="signal peptide" evidence="4">
    <location>
        <begin position="1"/>
        <end position="18"/>
    </location>
</feature>
<dbReference type="Proteomes" id="UP000198417">
    <property type="component" value="Unassembled WGS sequence"/>
</dbReference>
<evidence type="ECO:0000313" key="5">
    <source>
        <dbReference type="EMBL" id="SNR73599.1"/>
    </source>
</evidence>
<keyword evidence="1" id="KW-0677">Repeat</keyword>
<dbReference type="InterPro" id="IPR011990">
    <property type="entry name" value="TPR-like_helical_dom_sf"/>
</dbReference>
<evidence type="ECO:0000256" key="3">
    <source>
        <dbReference type="PROSITE-ProRule" id="PRU00339"/>
    </source>
</evidence>
<evidence type="ECO:0000256" key="4">
    <source>
        <dbReference type="SAM" id="SignalP"/>
    </source>
</evidence>
<dbReference type="EMBL" id="FZNN01000019">
    <property type="protein sequence ID" value="SNR73599.1"/>
    <property type="molecule type" value="Genomic_DNA"/>
</dbReference>
<evidence type="ECO:0000256" key="1">
    <source>
        <dbReference type="ARBA" id="ARBA00022737"/>
    </source>
</evidence>
<keyword evidence="6" id="KW-1185">Reference proteome</keyword>
<dbReference type="OrthoDB" id="9815010at2"/>
<dbReference type="AlphaFoldDB" id="A0A238YT29"/>
<keyword evidence="4" id="KW-0732">Signal</keyword>
<gene>
    <name evidence="5" type="ORF">SAMN06265370_11958</name>
</gene>
<dbReference type="Gene3D" id="1.25.40.10">
    <property type="entry name" value="Tetratricopeptide repeat domain"/>
    <property type="match status" value="1"/>
</dbReference>
<dbReference type="SMART" id="SM00028">
    <property type="entry name" value="TPR"/>
    <property type="match status" value="2"/>
</dbReference>